<dbReference type="InterPro" id="IPR029062">
    <property type="entry name" value="Class_I_gatase-like"/>
</dbReference>
<organism evidence="2 3">
    <name type="scientific">Frondihabitans peucedani</name>
    <dbReference type="NCBI Taxonomy" id="598626"/>
    <lineage>
        <taxon>Bacteria</taxon>
        <taxon>Bacillati</taxon>
        <taxon>Actinomycetota</taxon>
        <taxon>Actinomycetes</taxon>
        <taxon>Micrococcales</taxon>
        <taxon>Microbacteriaceae</taxon>
        <taxon>Frondihabitans</taxon>
    </lineage>
</organism>
<dbReference type="InterPro" id="IPR009381">
    <property type="entry name" value="Trehalose_catabolism_ThuA_prok"/>
</dbReference>
<dbReference type="Proteomes" id="UP001501594">
    <property type="component" value="Unassembled WGS sequence"/>
</dbReference>
<proteinExistence type="predicted"/>
<reference evidence="3" key="1">
    <citation type="journal article" date="2019" name="Int. J. Syst. Evol. Microbiol.">
        <title>The Global Catalogue of Microorganisms (GCM) 10K type strain sequencing project: providing services to taxonomists for standard genome sequencing and annotation.</title>
        <authorList>
            <consortium name="The Broad Institute Genomics Platform"/>
            <consortium name="The Broad Institute Genome Sequencing Center for Infectious Disease"/>
            <person name="Wu L."/>
            <person name="Ma J."/>
        </authorList>
    </citation>
    <scope>NUCLEOTIDE SEQUENCE [LARGE SCALE GENOMIC DNA]</scope>
    <source>
        <strain evidence="3">JCM 17442</strain>
    </source>
</reference>
<dbReference type="PIRSF" id="PIRSF030013">
    <property type="entry name" value="ThuA"/>
    <property type="match status" value="1"/>
</dbReference>
<feature type="domain" description="ThuA-like" evidence="1">
    <location>
        <begin position="27"/>
        <end position="225"/>
    </location>
</feature>
<dbReference type="SUPFAM" id="SSF52317">
    <property type="entry name" value="Class I glutamine amidotransferase-like"/>
    <property type="match status" value="1"/>
</dbReference>
<comment type="caution">
    <text evidence="2">The sequence shown here is derived from an EMBL/GenBank/DDBJ whole genome shotgun (WGS) entry which is preliminary data.</text>
</comment>
<dbReference type="InterPro" id="IPR029010">
    <property type="entry name" value="ThuA-like"/>
</dbReference>
<accession>A0ABP8E5S6</accession>
<sequence>MSDSIRITVWNEFVHETRGDAVVVANYPDGIHEVVAAGLREHLGDGASVATATLRDPEHGLTEEVLAQTDVLFWWGHIAHDEVSDEVAQRVVDHVHAGMGLVVLHSGHYSKVFKRLMGTTCSLKWRNDGERELVWTVMPGHPIAEGVPHPIRIERQEMYGEFFDIPVPDEEVFLSTFAGGEVFRSGVAYTRGLGRVFYFSPGDQEYPVYHHPDIRRVLANAARWARPRGERRTLTADQHPLGWFEG</sequence>
<dbReference type="RefSeq" id="WP_344797692.1">
    <property type="nucleotide sequence ID" value="NZ_BAABAU010000004.1"/>
</dbReference>
<dbReference type="Pfam" id="PF06283">
    <property type="entry name" value="ThuA"/>
    <property type="match status" value="1"/>
</dbReference>
<keyword evidence="3" id="KW-1185">Reference proteome</keyword>
<protein>
    <submittedName>
        <fullName evidence="2">Trehalose utilization protein ThuA</fullName>
    </submittedName>
</protein>
<dbReference type="EMBL" id="BAABAU010000004">
    <property type="protein sequence ID" value="GAA4267416.1"/>
    <property type="molecule type" value="Genomic_DNA"/>
</dbReference>
<evidence type="ECO:0000313" key="3">
    <source>
        <dbReference type="Proteomes" id="UP001501594"/>
    </source>
</evidence>
<dbReference type="Gene3D" id="3.40.50.880">
    <property type="match status" value="1"/>
</dbReference>
<name>A0ABP8E5S6_9MICO</name>
<evidence type="ECO:0000259" key="1">
    <source>
        <dbReference type="Pfam" id="PF06283"/>
    </source>
</evidence>
<evidence type="ECO:0000313" key="2">
    <source>
        <dbReference type="EMBL" id="GAA4267416.1"/>
    </source>
</evidence>
<gene>
    <name evidence="2" type="ORF">GCM10022256_30280</name>
</gene>